<feature type="domain" description="Cyclic nucleotide-binding" evidence="1">
    <location>
        <begin position="32"/>
        <end position="116"/>
    </location>
</feature>
<dbReference type="InterPro" id="IPR018490">
    <property type="entry name" value="cNMP-bd_dom_sf"/>
</dbReference>
<keyword evidence="3" id="KW-1185">Reference proteome</keyword>
<proteinExistence type="predicted"/>
<dbReference type="AlphaFoldDB" id="A0A5P2G6Z0"/>
<organism evidence="2 3">
    <name type="scientific">Rhizosphaericola mali</name>
    <dbReference type="NCBI Taxonomy" id="2545455"/>
    <lineage>
        <taxon>Bacteria</taxon>
        <taxon>Pseudomonadati</taxon>
        <taxon>Bacteroidota</taxon>
        <taxon>Chitinophagia</taxon>
        <taxon>Chitinophagales</taxon>
        <taxon>Chitinophagaceae</taxon>
        <taxon>Rhizosphaericola</taxon>
    </lineage>
</organism>
<accession>A0A5P2G6Z0</accession>
<dbReference type="KEGG" id="arac:E0W69_000920"/>
<reference evidence="2 3" key="1">
    <citation type="submission" date="2019-09" db="EMBL/GenBank/DDBJ databases">
        <title>Complete genome sequence of Arachidicoccus sp. B3-10 isolated from apple orchard soil.</title>
        <authorList>
            <person name="Kim H.S."/>
            <person name="Han K.-I."/>
            <person name="Suh M.K."/>
            <person name="Lee K.C."/>
            <person name="Eom M.K."/>
            <person name="Kim J.-S."/>
            <person name="Kang S.W."/>
            <person name="Sin Y."/>
            <person name="Lee J.-S."/>
        </authorList>
    </citation>
    <scope>NUCLEOTIDE SEQUENCE [LARGE SCALE GENOMIC DNA]</scope>
    <source>
        <strain evidence="2 3">B3-10</strain>
    </source>
</reference>
<dbReference type="InterPro" id="IPR014710">
    <property type="entry name" value="RmlC-like_jellyroll"/>
</dbReference>
<evidence type="ECO:0000313" key="3">
    <source>
        <dbReference type="Proteomes" id="UP000292424"/>
    </source>
</evidence>
<dbReference type="RefSeq" id="WP_131328159.1">
    <property type="nucleotide sequence ID" value="NZ_CP044016.1"/>
</dbReference>
<protein>
    <submittedName>
        <fullName evidence="2">Crp/Fnr family transcriptional regulator</fullName>
    </submittedName>
</protein>
<evidence type="ECO:0000313" key="2">
    <source>
        <dbReference type="EMBL" id="QES87281.1"/>
    </source>
</evidence>
<dbReference type="Proteomes" id="UP000292424">
    <property type="component" value="Chromosome"/>
</dbReference>
<gene>
    <name evidence="2" type="ORF">E0W69_000920</name>
</gene>
<dbReference type="InterPro" id="IPR000595">
    <property type="entry name" value="cNMP-bd_dom"/>
</dbReference>
<name>A0A5P2G6Z0_9BACT</name>
<dbReference type="Gene3D" id="2.60.120.10">
    <property type="entry name" value="Jelly Rolls"/>
    <property type="match status" value="1"/>
</dbReference>
<sequence length="195" mass="22879">MDPYAILEAYLNKKAHFSKEETSIFLEAFELKKLKKRQFIIQPNFVANHRNFVVEGSLRAYIVSDNGTNHTIQLAIKDWWISDYNSYIYQQPATMFVIAMEDSVVLQISYEKEKELKASHYAFETFFREMAERSAAYMQRRIISNLVLDAEARYVHFLETYPDIVATIPQYALASFLGMSTEFLSRIRSKRSKKN</sequence>
<dbReference type="EMBL" id="CP044016">
    <property type="protein sequence ID" value="QES87281.1"/>
    <property type="molecule type" value="Genomic_DNA"/>
</dbReference>
<dbReference type="OrthoDB" id="9152304at2"/>
<dbReference type="SUPFAM" id="SSF51206">
    <property type="entry name" value="cAMP-binding domain-like"/>
    <property type="match status" value="1"/>
</dbReference>
<evidence type="ECO:0000259" key="1">
    <source>
        <dbReference type="Pfam" id="PF00027"/>
    </source>
</evidence>
<dbReference type="Pfam" id="PF00027">
    <property type="entry name" value="cNMP_binding"/>
    <property type="match status" value="1"/>
</dbReference>